<dbReference type="OrthoDB" id="25799at2"/>
<feature type="compositionally biased region" description="Polar residues" evidence="1">
    <location>
        <begin position="162"/>
        <end position="173"/>
    </location>
</feature>
<proteinExistence type="predicted"/>
<name>A0A399FAT5_9DEIN</name>
<keyword evidence="3" id="KW-1185">Reference proteome</keyword>
<dbReference type="RefSeq" id="WP_119355860.1">
    <property type="nucleotide sequence ID" value="NZ_BJXM01000002.1"/>
</dbReference>
<evidence type="ECO:0000256" key="1">
    <source>
        <dbReference type="SAM" id="MobiDB-lite"/>
    </source>
</evidence>
<sequence>MNFLQRMPQSAKVALVAALLVGAVATWYLGFVRPNQMAQQSLLPPTQTNPTPQTARPLEVLPLPFLVTEAPKTPTDTKGEAVASTPTAPAPKVTVPPNPFVPLIVENPAQATPVAQATPPASARPSLSPVTARPIPMQAGRVTVQQPITPLPQANLPATRPAQPSTPSLTAVQGQARLSPGGNGNSLPGSLSLSSGALPIRLAPLSRELSASSPQDQTTAALDPSLESNTRLDYARAELDARVNQVLQPTSNLSKPQEAVAASGVGQYVREQGLKLSGVVLGATNVAIFQTKDGFVVLPVGRTLPGSEILLKSLNTKEALLVRGSETLNLPVEDQAP</sequence>
<gene>
    <name evidence="2" type="ORF">Mgrana_00330</name>
</gene>
<organism evidence="2 3">
    <name type="scientific">Meiothermus granaticius NBRC 107808</name>
    <dbReference type="NCBI Taxonomy" id="1227551"/>
    <lineage>
        <taxon>Bacteria</taxon>
        <taxon>Thermotogati</taxon>
        <taxon>Deinococcota</taxon>
        <taxon>Deinococci</taxon>
        <taxon>Thermales</taxon>
        <taxon>Thermaceae</taxon>
        <taxon>Meiothermus</taxon>
    </lineage>
</organism>
<evidence type="ECO:0000313" key="2">
    <source>
        <dbReference type="EMBL" id="RIH93747.1"/>
    </source>
</evidence>
<feature type="region of interest" description="Disordered" evidence="1">
    <location>
        <begin position="151"/>
        <end position="190"/>
    </location>
</feature>
<feature type="region of interest" description="Disordered" evidence="1">
    <location>
        <begin position="208"/>
        <end position="229"/>
    </location>
</feature>
<dbReference type="AlphaFoldDB" id="A0A399FAT5"/>
<feature type="compositionally biased region" description="Low complexity" evidence="1">
    <location>
        <begin position="81"/>
        <end position="93"/>
    </location>
</feature>
<feature type="compositionally biased region" description="Polar residues" evidence="1">
    <location>
        <begin position="209"/>
        <end position="229"/>
    </location>
</feature>
<feature type="region of interest" description="Disordered" evidence="1">
    <location>
        <begin position="70"/>
        <end position="94"/>
    </location>
</feature>
<dbReference type="Proteomes" id="UP000266178">
    <property type="component" value="Unassembled WGS sequence"/>
</dbReference>
<accession>A0A399FAT5</accession>
<comment type="caution">
    <text evidence="2">The sequence shown here is derived from an EMBL/GenBank/DDBJ whole genome shotgun (WGS) entry which is preliminary data.</text>
</comment>
<protein>
    <submittedName>
        <fullName evidence="2">Uncharacterized protein</fullName>
    </submittedName>
</protein>
<dbReference type="EMBL" id="QWLB01000003">
    <property type="protein sequence ID" value="RIH93747.1"/>
    <property type="molecule type" value="Genomic_DNA"/>
</dbReference>
<reference evidence="2 3" key="1">
    <citation type="submission" date="2018-08" db="EMBL/GenBank/DDBJ databases">
        <title>Meiothermus granaticius genome AF-68 sequencing project.</title>
        <authorList>
            <person name="Da Costa M.S."/>
            <person name="Albuquerque L."/>
            <person name="Raposo P."/>
            <person name="Froufe H.J.C."/>
            <person name="Barroso C.S."/>
            <person name="Egas C."/>
        </authorList>
    </citation>
    <scope>NUCLEOTIDE SEQUENCE [LARGE SCALE GENOMIC DNA]</scope>
    <source>
        <strain evidence="2 3">AF-68</strain>
    </source>
</reference>
<evidence type="ECO:0000313" key="3">
    <source>
        <dbReference type="Proteomes" id="UP000266178"/>
    </source>
</evidence>